<evidence type="ECO:0000313" key="2">
    <source>
        <dbReference type="Proteomes" id="UP000324222"/>
    </source>
</evidence>
<keyword evidence="2" id="KW-1185">Reference proteome</keyword>
<protein>
    <submittedName>
        <fullName evidence="1">Uncharacterized protein</fullName>
    </submittedName>
</protein>
<organism evidence="1 2">
    <name type="scientific">Portunus trituberculatus</name>
    <name type="common">Swimming crab</name>
    <name type="synonym">Neptunus trituberculatus</name>
    <dbReference type="NCBI Taxonomy" id="210409"/>
    <lineage>
        <taxon>Eukaryota</taxon>
        <taxon>Metazoa</taxon>
        <taxon>Ecdysozoa</taxon>
        <taxon>Arthropoda</taxon>
        <taxon>Crustacea</taxon>
        <taxon>Multicrustacea</taxon>
        <taxon>Malacostraca</taxon>
        <taxon>Eumalacostraca</taxon>
        <taxon>Eucarida</taxon>
        <taxon>Decapoda</taxon>
        <taxon>Pleocyemata</taxon>
        <taxon>Brachyura</taxon>
        <taxon>Eubrachyura</taxon>
        <taxon>Portunoidea</taxon>
        <taxon>Portunidae</taxon>
        <taxon>Portuninae</taxon>
        <taxon>Portunus</taxon>
    </lineage>
</organism>
<sequence>MATRLDFADDVMVFVTIQLKGKCIRIIMSPSFLAVLVKGMTRKQRNEVPQQNHGTSMQRTLEINRPLFHETNLRPITCTVHELQSCPCEY</sequence>
<dbReference type="Proteomes" id="UP000324222">
    <property type="component" value="Unassembled WGS sequence"/>
</dbReference>
<name>A0A5B7ISP8_PORTR</name>
<dbReference type="EMBL" id="VSRR010066063">
    <property type="protein sequence ID" value="MPC84666.1"/>
    <property type="molecule type" value="Genomic_DNA"/>
</dbReference>
<dbReference type="AlphaFoldDB" id="A0A5B7ISP8"/>
<reference evidence="1 2" key="1">
    <citation type="submission" date="2019-05" db="EMBL/GenBank/DDBJ databases">
        <title>Another draft genome of Portunus trituberculatus and its Hox gene families provides insights of decapod evolution.</title>
        <authorList>
            <person name="Jeong J.-H."/>
            <person name="Song I."/>
            <person name="Kim S."/>
            <person name="Choi T."/>
            <person name="Kim D."/>
            <person name="Ryu S."/>
            <person name="Kim W."/>
        </authorList>
    </citation>
    <scope>NUCLEOTIDE SEQUENCE [LARGE SCALE GENOMIC DNA]</scope>
    <source>
        <tissue evidence="1">Muscle</tissue>
    </source>
</reference>
<gene>
    <name evidence="1" type="ORF">E2C01_079411</name>
</gene>
<evidence type="ECO:0000313" key="1">
    <source>
        <dbReference type="EMBL" id="MPC84666.1"/>
    </source>
</evidence>
<comment type="caution">
    <text evidence="1">The sequence shown here is derived from an EMBL/GenBank/DDBJ whole genome shotgun (WGS) entry which is preliminary data.</text>
</comment>
<accession>A0A5B7ISP8</accession>
<proteinExistence type="predicted"/>